<dbReference type="AlphaFoldDB" id="A0A1I1FU59"/>
<dbReference type="Proteomes" id="UP000198832">
    <property type="component" value="Unassembled WGS sequence"/>
</dbReference>
<evidence type="ECO:0000259" key="2">
    <source>
        <dbReference type="Pfam" id="PF01757"/>
    </source>
</evidence>
<feature type="transmembrane region" description="Helical" evidence="1">
    <location>
        <begin position="233"/>
        <end position="257"/>
    </location>
</feature>
<keyword evidence="3" id="KW-0378">Hydrolase</keyword>
<feature type="transmembrane region" description="Helical" evidence="1">
    <location>
        <begin position="340"/>
        <end position="362"/>
    </location>
</feature>
<dbReference type="STRING" id="574651.SAMN04487968_103119"/>
<evidence type="ECO:0000256" key="1">
    <source>
        <dbReference type="SAM" id="Phobius"/>
    </source>
</evidence>
<sequence length="395" mass="43321">MTRDRTFPTLNALRAIGAIMVVLTHSAFNTGRINQGWSGAVLARFDFGVTLFFILSGFLLSRPWFLAAALEEHRPSTGHYLWKRALRILPLYWVVVVVALLLDPVNDDADAVDWVTNLTFTQLYTHGLLPSSLTQMWSLCTEVAFYLVLPLLCVALIGRPGRGLRLRRVVVGAIGISVLGVAWQVYVAQIPGSEGHYAQWLPGYLPWFMVGVVFAAVSASLTARPRDHVLDRLAADLTGCWILAAAVFAIACTPLAGPRLLLIPGAWEAGSKVVLYTVTGAFFVLPLVFGPERDGLVRNRLSTAVPAWLGDISYGIFAIHMLVLNLVFSVLDLEVFTGHFATVVALTLTITVALASLSFYLFEKPILRAKNVGRFARMEPPDLEPEPEQTPEIAP</sequence>
<dbReference type="OrthoDB" id="5242306at2"/>
<protein>
    <submittedName>
        <fullName evidence="3">Peptidoglycan/LPS O-acetylase OafA/YrhL, contains acyltransferase and SGNH-hydrolase domains</fullName>
    </submittedName>
</protein>
<reference evidence="3 4" key="1">
    <citation type="submission" date="2016-10" db="EMBL/GenBank/DDBJ databases">
        <authorList>
            <person name="de Groot N.N."/>
        </authorList>
    </citation>
    <scope>NUCLEOTIDE SEQUENCE [LARGE SCALE GENOMIC DNA]</scope>
    <source>
        <strain evidence="3 4">CGMCC 1.7056</strain>
    </source>
</reference>
<dbReference type="Pfam" id="PF01757">
    <property type="entry name" value="Acyl_transf_3"/>
    <property type="match status" value="1"/>
</dbReference>
<feature type="domain" description="Acyltransferase 3" evidence="2">
    <location>
        <begin position="10"/>
        <end position="354"/>
    </location>
</feature>
<dbReference type="GO" id="GO:0009103">
    <property type="term" value="P:lipopolysaccharide biosynthetic process"/>
    <property type="evidence" value="ECO:0007669"/>
    <property type="project" value="TreeGrafter"/>
</dbReference>
<feature type="transmembrane region" description="Helical" evidence="1">
    <location>
        <begin position="136"/>
        <end position="157"/>
    </location>
</feature>
<keyword evidence="3" id="KW-0012">Acyltransferase</keyword>
<feature type="transmembrane region" description="Helical" evidence="1">
    <location>
        <begin position="12"/>
        <end position="28"/>
    </location>
</feature>
<feature type="transmembrane region" description="Helical" evidence="1">
    <location>
        <begin position="204"/>
        <end position="221"/>
    </location>
</feature>
<dbReference type="EMBL" id="FOLB01000003">
    <property type="protein sequence ID" value="SFC02582.1"/>
    <property type="molecule type" value="Genomic_DNA"/>
</dbReference>
<keyword evidence="1" id="KW-1133">Transmembrane helix</keyword>
<feature type="transmembrane region" description="Helical" evidence="1">
    <location>
        <begin position="269"/>
        <end position="289"/>
    </location>
</feature>
<keyword evidence="4" id="KW-1185">Reference proteome</keyword>
<feature type="transmembrane region" description="Helical" evidence="1">
    <location>
        <begin position="169"/>
        <end position="192"/>
    </location>
</feature>
<evidence type="ECO:0000313" key="4">
    <source>
        <dbReference type="Proteomes" id="UP000198832"/>
    </source>
</evidence>
<dbReference type="PANTHER" id="PTHR23028">
    <property type="entry name" value="ACETYLTRANSFERASE"/>
    <property type="match status" value="1"/>
</dbReference>
<evidence type="ECO:0000313" key="3">
    <source>
        <dbReference type="EMBL" id="SFC02582.1"/>
    </source>
</evidence>
<dbReference type="InterPro" id="IPR002656">
    <property type="entry name" value="Acyl_transf_3_dom"/>
</dbReference>
<gene>
    <name evidence="3" type="ORF">SAMN04487968_103119</name>
</gene>
<dbReference type="GO" id="GO:0016020">
    <property type="term" value="C:membrane"/>
    <property type="evidence" value="ECO:0007669"/>
    <property type="project" value="TreeGrafter"/>
</dbReference>
<keyword evidence="1" id="KW-0472">Membrane</keyword>
<dbReference type="GO" id="GO:0016787">
    <property type="term" value="F:hydrolase activity"/>
    <property type="evidence" value="ECO:0007669"/>
    <property type="project" value="UniProtKB-KW"/>
</dbReference>
<feature type="transmembrane region" description="Helical" evidence="1">
    <location>
        <begin position="48"/>
        <end position="65"/>
    </location>
</feature>
<dbReference type="RefSeq" id="WP_091121090.1">
    <property type="nucleotide sequence ID" value="NZ_FOLB01000003.1"/>
</dbReference>
<dbReference type="GO" id="GO:0016747">
    <property type="term" value="F:acyltransferase activity, transferring groups other than amino-acyl groups"/>
    <property type="evidence" value="ECO:0007669"/>
    <property type="project" value="InterPro"/>
</dbReference>
<keyword evidence="1" id="KW-0812">Transmembrane</keyword>
<organism evidence="3 4">
    <name type="scientific">Nocardioides terrae</name>
    <dbReference type="NCBI Taxonomy" id="574651"/>
    <lineage>
        <taxon>Bacteria</taxon>
        <taxon>Bacillati</taxon>
        <taxon>Actinomycetota</taxon>
        <taxon>Actinomycetes</taxon>
        <taxon>Propionibacteriales</taxon>
        <taxon>Nocardioidaceae</taxon>
        <taxon>Nocardioides</taxon>
    </lineage>
</organism>
<keyword evidence="3" id="KW-0808">Transferase</keyword>
<accession>A0A1I1FU59</accession>
<feature type="transmembrane region" description="Helical" evidence="1">
    <location>
        <begin position="85"/>
        <end position="102"/>
    </location>
</feature>
<dbReference type="InterPro" id="IPR050879">
    <property type="entry name" value="Acyltransferase_3"/>
</dbReference>
<proteinExistence type="predicted"/>
<dbReference type="PANTHER" id="PTHR23028:SF53">
    <property type="entry name" value="ACYL_TRANSF_3 DOMAIN-CONTAINING PROTEIN"/>
    <property type="match status" value="1"/>
</dbReference>
<name>A0A1I1FU59_9ACTN</name>
<feature type="transmembrane region" description="Helical" evidence="1">
    <location>
        <begin position="301"/>
        <end position="328"/>
    </location>
</feature>